<dbReference type="AlphaFoldDB" id="A0A919QYM0"/>
<evidence type="ECO:0000313" key="8">
    <source>
        <dbReference type="Proteomes" id="UP000655287"/>
    </source>
</evidence>
<dbReference type="GO" id="GO:0004803">
    <property type="term" value="F:transposase activity"/>
    <property type="evidence" value="ECO:0007669"/>
    <property type="project" value="UniProtKB-UniRule"/>
</dbReference>
<dbReference type="NCBIfam" id="NF033543">
    <property type="entry name" value="transpos_IS256"/>
    <property type="match status" value="1"/>
</dbReference>
<evidence type="ECO:0000313" key="7">
    <source>
        <dbReference type="EMBL" id="GII76569.1"/>
    </source>
</evidence>
<reference evidence="7" key="1">
    <citation type="submission" date="2021-01" db="EMBL/GenBank/DDBJ databases">
        <title>Whole genome shotgun sequence of Sphaerisporangium rufum NBRC 109079.</title>
        <authorList>
            <person name="Komaki H."/>
            <person name="Tamura T."/>
        </authorList>
    </citation>
    <scope>NUCLEOTIDE SEQUENCE</scope>
    <source>
        <strain evidence="7">NBRC 109079</strain>
    </source>
</reference>
<dbReference type="PROSITE" id="PS01007">
    <property type="entry name" value="TRANSPOSASE_MUTATOR"/>
    <property type="match status" value="1"/>
</dbReference>
<dbReference type="Proteomes" id="UP000655287">
    <property type="component" value="Unassembled WGS sequence"/>
</dbReference>
<comment type="similarity">
    <text evidence="2 6">Belongs to the transposase mutator family.</text>
</comment>
<sequence>MAVNDSVDAADWLAKQIEQGDPDLLRSMVKTMAETLMSADADGLCGAGYGTRSSERTNRRNGYRTREWDTRAGTVELAIPKLRQGSYFPDWLLERRRRAEQALISVVATSYLLGVSTRRVDKLVEQLGIKHISKSQVSQMAGVLDEQVEAFRTRALDAGPYTFLWLDALTQKVREGGRTINVHVLVATAVNADGRREILGLEVSSAEDGAGWLTFLRGLVARGLSGVQLVISDAHTGLVGAVAAALPGACWQRCRTHYLRNLLTVVPKSAQPWVATLVRTIFDQPTAEQVRTQHAWVIDALSAKYPAACDHLDAAADDLLAFAAFPREIWKQIWSNNPQERLNKEIRRRTDVVGIFPDRPAIIRLIGAVLAEQTDEWTEARRYMGPDILAKTRLRVISSDTPQPNPTPQTLTA</sequence>
<keyword evidence="3 6" id="KW-0815">Transposition</keyword>
<organism evidence="7 8">
    <name type="scientific">Sphaerisporangium rufum</name>
    <dbReference type="NCBI Taxonomy" id="1381558"/>
    <lineage>
        <taxon>Bacteria</taxon>
        <taxon>Bacillati</taxon>
        <taxon>Actinomycetota</taxon>
        <taxon>Actinomycetes</taxon>
        <taxon>Streptosporangiales</taxon>
        <taxon>Streptosporangiaceae</taxon>
        <taxon>Sphaerisporangium</taxon>
    </lineage>
</organism>
<name>A0A919QYM0_9ACTN</name>
<dbReference type="GO" id="GO:0003677">
    <property type="term" value="F:DNA binding"/>
    <property type="evidence" value="ECO:0007669"/>
    <property type="project" value="UniProtKB-UniRule"/>
</dbReference>
<evidence type="ECO:0000256" key="4">
    <source>
        <dbReference type="ARBA" id="ARBA00023125"/>
    </source>
</evidence>
<evidence type="ECO:0000256" key="1">
    <source>
        <dbReference type="ARBA" id="ARBA00002190"/>
    </source>
</evidence>
<gene>
    <name evidence="7" type="ORF">Sru01_15510</name>
</gene>
<dbReference type="InterPro" id="IPR001207">
    <property type="entry name" value="Transposase_mutator"/>
</dbReference>
<keyword evidence="8" id="KW-1185">Reference proteome</keyword>
<dbReference type="PANTHER" id="PTHR33217">
    <property type="entry name" value="TRANSPOSASE FOR INSERTION SEQUENCE ELEMENT IS1081"/>
    <property type="match status" value="1"/>
</dbReference>
<dbReference type="GO" id="GO:0006313">
    <property type="term" value="P:DNA transposition"/>
    <property type="evidence" value="ECO:0007669"/>
    <property type="project" value="UniProtKB-UniRule"/>
</dbReference>
<dbReference type="PANTHER" id="PTHR33217:SF7">
    <property type="entry name" value="TRANSPOSASE FOR INSERTION SEQUENCE ELEMENT IS1081"/>
    <property type="match status" value="1"/>
</dbReference>
<evidence type="ECO:0000256" key="5">
    <source>
        <dbReference type="ARBA" id="ARBA00023172"/>
    </source>
</evidence>
<proteinExistence type="inferred from homology"/>
<comment type="caution">
    <text evidence="7">The sequence shown here is derived from an EMBL/GenBank/DDBJ whole genome shotgun (WGS) entry which is preliminary data.</text>
</comment>
<keyword evidence="5 6" id="KW-0233">DNA recombination</keyword>
<dbReference type="EMBL" id="BOOU01000024">
    <property type="protein sequence ID" value="GII76569.1"/>
    <property type="molecule type" value="Genomic_DNA"/>
</dbReference>
<dbReference type="Pfam" id="PF00872">
    <property type="entry name" value="Transposase_mut"/>
    <property type="match status" value="1"/>
</dbReference>
<comment type="function">
    <text evidence="1 6">Required for the transposition of the insertion element.</text>
</comment>
<protein>
    <recommendedName>
        <fullName evidence="6">Mutator family transposase</fullName>
    </recommendedName>
</protein>
<keyword evidence="6" id="KW-0814">Transposable element</keyword>
<evidence type="ECO:0000256" key="6">
    <source>
        <dbReference type="RuleBase" id="RU365089"/>
    </source>
</evidence>
<evidence type="ECO:0000256" key="3">
    <source>
        <dbReference type="ARBA" id="ARBA00022578"/>
    </source>
</evidence>
<evidence type="ECO:0000256" key="2">
    <source>
        <dbReference type="ARBA" id="ARBA00010961"/>
    </source>
</evidence>
<keyword evidence="4 6" id="KW-0238">DNA-binding</keyword>
<accession>A0A919QYM0</accession>
<dbReference type="RefSeq" id="WP_203983202.1">
    <property type="nucleotide sequence ID" value="NZ_BOOU01000024.1"/>
</dbReference>